<dbReference type="AlphaFoldDB" id="A0A5J5DX24"/>
<dbReference type="Proteomes" id="UP000374630">
    <property type="component" value="Unassembled WGS sequence"/>
</dbReference>
<dbReference type="Proteomes" id="UP000345527">
    <property type="component" value="Unassembled WGS sequence"/>
</dbReference>
<reference evidence="3 4" key="1">
    <citation type="journal article" date="2019" name="Syst. Appl. Microbiol.">
        <title>Characterization of Bifidobacterium species in feaces of the Egyptian fruit bat: Description of B. vespertilionis sp. nov. and B. rousetti sp. nov.</title>
        <authorList>
            <person name="Modesto M."/>
            <person name="Satti M."/>
            <person name="Watanabe K."/>
            <person name="Puglisi E."/>
            <person name="Morelli L."/>
            <person name="Huang C.-H."/>
            <person name="Liou J.-S."/>
            <person name="Miyashita M."/>
            <person name="Tamura T."/>
            <person name="Saito S."/>
            <person name="Mori K."/>
            <person name="Huang L."/>
            <person name="Sciavilla P."/>
            <person name="Sandri C."/>
            <person name="Spiezio C."/>
            <person name="Vitali F."/>
            <person name="Cavalieri D."/>
            <person name="Perpetuini G."/>
            <person name="Tofalo R."/>
            <person name="Bonetti A."/>
            <person name="Arita M."/>
            <person name="Mattarelli P."/>
        </authorList>
    </citation>
    <scope>NUCLEOTIDE SEQUENCE [LARGE SCALE GENOMIC DNA]</scope>
    <source>
        <strain evidence="1 4">RST16</strain>
        <strain evidence="2 3">RST8</strain>
    </source>
</reference>
<evidence type="ECO:0008006" key="5">
    <source>
        <dbReference type="Google" id="ProtNLM"/>
    </source>
</evidence>
<comment type="caution">
    <text evidence="2">The sequence shown here is derived from an EMBL/GenBank/DDBJ whole genome shotgun (WGS) entry which is preliminary data.</text>
</comment>
<dbReference type="RefSeq" id="WP_150353429.1">
    <property type="nucleotide sequence ID" value="NZ_JAFEJW010000002.1"/>
</dbReference>
<evidence type="ECO:0000313" key="2">
    <source>
        <dbReference type="EMBL" id="KAA8824359.1"/>
    </source>
</evidence>
<organism evidence="2 3">
    <name type="scientific">Bifidobacterium vespertilionis</name>
    <dbReference type="NCBI Taxonomy" id="2562524"/>
    <lineage>
        <taxon>Bacteria</taxon>
        <taxon>Bacillati</taxon>
        <taxon>Actinomycetota</taxon>
        <taxon>Actinomycetes</taxon>
        <taxon>Bifidobacteriales</taxon>
        <taxon>Bifidobacteriaceae</taxon>
        <taxon>Bifidobacterium</taxon>
    </lineage>
</organism>
<evidence type="ECO:0000313" key="1">
    <source>
        <dbReference type="EMBL" id="KAA8821414.1"/>
    </source>
</evidence>
<dbReference type="OrthoDB" id="3231571at2"/>
<dbReference type="EMBL" id="RZOA01000003">
    <property type="protein sequence ID" value="KAA8824359.1"/>
    <property type="molecule type" value="Genomic_DNA"/>
</dbReference>
<name>A0A5J5DX24_9BIFI</name>
<evidence type="ECO:0000313" key="4">
    <source>
        <dbReference type="Proteomes" id="UP000374630"/>
    </source>
</evidence>
<gene>
    <name evidence="2" type="ORF">EM848_02510</name>
    <name evidence="1" type="ORF">EMO90_04490</name>
</gene>
<evidence type="ECO:0000313" key="3">
    <source>
        <dbReference type="Proteomes" id="UP000345527"/>
    </source>
</evidence>
<protein>
    <recommendedName>
        <fullName evidence="5">Transposase</fullName>
    </recommendedName>
</protein>
<dbReference type="EMBL" id="RZNZ01000004">
    <property type="protein sequence ID" value="KAA8821414.1"/>
    <property type="molecule type" value="Genomic_DNA"/>
</dbReference>
<keyword evidence="4" id="KW-1185">Reference proteome</keyword>
<proteinExistence type="predicted"/>
<sequence length="82" mass="9381">MTARAPSWLTESARIQLEALDAVEEISPAGKIRYSEEFRSRAIREYETGRSPAQIFADAGFPLEIVGNKRIERALYRWRHGS</sequence>
<accession>A0A5J5DX24</accession>